<dbReference type="InterPro" id="IPR027443">
    <property type="entry name" value="IPNS-like_sf"/>
</dbReference>
<dbReference type="PANTHER" id="PTHR47990">
    <property type="entry name" value="2-OXOGLUTARATE (2OG) AND FE(II)-DEPENDENT OXYGENASE SUPERFAMILY PROTEIN-RELATED"/>
    <property type="match status" value="1"/>
</dbReference>
<evidence type="ECO:0000256" key="2">
    <source>
        <dbReference type="ARBA" id="ARBA00004767"/>
    </source>
</evidence>
<evidence type="ECO:0000313" key="13">
    <source>
        <dbReference type="EMBL" id="RXJ71875.1"/>
    </source>
</evidence>
<keyword evidence="6" id="KW-0266">Ethylene biosynthesis</keyword>
<dbReference type="EC" id="1.14.20.7" evidence="3"/>
<dbReference type="InterPro" id="IPR026992">
    <property type="entry name" value="DIOX_N"/>
</dbReference>
<comment type="catalytic activity">
    <reaction evidence="10">
        <text>L-arginine + 2-oxoglutarate + O2 = guanidine + L-glutamate 5-semialdehyde + succinate + CO2</text>
        <dbReference type="Rhea" id="RHEA:31535"/>
        <dbReference type="ChEBI" id="CHEBI:15379"/>
        <dbReference type="ChEBI" id="CHEBI:16526"/>
        <dbReference type="ChEBI" id="CHEBI:16810"/>
        <dbReference type="ChEBI" id="CHEBI:30031"/>
        <dbReference type="ChEBI" id="CHEBI:30087"/>
        <dbReference type="ChEBI" id="CHEBI:32682"/>
        <dbReference type="ChEBI" id="CHEBI:58066"/>
        <dbReference type="EC" id="1.14.20.7"/>
    </reaction>
</comment>
<dbReference type="GO" id="GO:0046872">
    <property type="term" value="F:metal ion binding"/>
    <property type="evidence" value="ECO:0007669"/>
    <property type="project" value="UniProtKB-KW"/>
</dbReference>
<dbReference type="GO" id="GO:0102276">
    <property type="term" value="F:2-oxoglutarate oxygenase/decarboxylase (ethylene-forming) activity"/>
    <property type="evidence" value="ECO:0007669"/>
    <property type="project" value="UniProtKB-EC"/>
</dbReference>
<comment type="catalytic activity">
    <reaction evidence="9">
        <text>2-oxoglutarate + O2 + 2 H(+) = ethene + 3 CO2 + H2O</text>
        <dbReference type="Rhea" id="RHEA:31523"/>
        <dbReference type="ChEBI" id="CHEBI:15377"/>
        <dbReference type="ChEBI" id="CHEBI:15378"/>
        <dbReference type="ChEBI" id="CHEBI:15379"/>
        <dbReference type="ChEBI" id="CHEBI:16526"/>
        <dbReference type="ChEBI" id="CHEBI:16810"/>
        <dbReference type="ChEBI" id="CHEBI:18153"/>
        <dbReference type="EC" id="1.13.12.19"/>
    </reaction>
</comment>
<dbReference type="Gene3D" id="2.60.120.330">
    <property type="entry name" value="B-lactam Antibiotic, Isopenicillin N Synthase, Chain"/>
    <property type="match status" value="1"/>
</dbReference>
<dbReference type="Pfam" id="PF14226">
    <property type="entry name" value="DIOX_N"/>
    <property type="match status" value="1"/>
</dbReference>
<gene>
    <name evidence="13" type="ORF">CS022_19120</name>
</gene>
<keyword evidence="14" id="KW-1185">Reference proteome</keyword>
<keyword evidence="11" id="KW-0479">Metal-binding</keyword>
<dbReference type="InterPro" id="IPR044861">
    <property type="entry name" value="IPNS-like_FE2OG_OXY"/>
</dbReference>
<dbReference type="AlphaFoldDB" id="A0A4Q0YN99"/>
<evidence type="ECO:0000256" key="7">
    <source>
        <dbReference type="ARBA" id="ARBA00031011"/>
    </source>
</evidence>
<evidence type="ECO:0000256" key="9">
    <source>
        <dbReference type="ARBA" id="ARBA00047725"/>
    </source>
</evidence>
<evidence type="ECO:0000256" key="10">
    <source>
        <dbReference type="ARBA" id="ARBA00049359"/>
    </source>
</evidence>
<comment type="similarity">
    <text evidence="11">Belongs to the iron/ascorbate-dependent oxidoreductase family.</text>
</comment>
<dbReference type="SUPFAM" id="SSF51197">
    <property type="entry name" value="Clavaminate synthase-like"/>
    <property type="match status" value="1"/>
</dbReference>
<evidence type="ECO:0000259" key="12">
    <source>
        <dbReference type="PROSITE" id="PS51471"/>
    </source>
</evidence>
<keyword evidence="11" id="KW-0560">Oxidoreductase</keyword>
<evidence type="ECO:0000313" key="14">
    <source>
        <dbReference type="Proteomes" id="UP000290287"/>
    </source>
</evidence>
<organism evidence="13 14">
    <name type="scientific">Veronia nyctiphanis</name>
    <dbReference type="NCBI Taxonomy" id="1278244"/>
    <lineage>
        <taxon>Bacteria</taxon>
        <taxon>Pseudomonadati</taxon>
        <taxon>Pseudomonadota</taxon>
        <taxon>Gammaproteobacteria</taxon>
        <taxon>Vibrionales</taxon>
        <taxon>Vibrionaceae</taxon>
        <taxon>Veronia</taxon>
    </lineage>
</organism>
<evidence type="ECO:0000256" key="4">
    <source>
        <dbReference type="ARBA" id="ARBA00012531"/>
    </source>
</evidence>
<reference evidence="13 14" key="1">
    <citation type="submission" date="2017-10" db="EMBL/GenBank/DDBJ databases">
        <title>Nyctiphanis sp. nov., isolated from the stomach of the euphausiid Nyctiphanes simplex (Hansen, 1911) in the Gulf of California.</title>
        <authorList>
            <person name="Gomez-Gil B."/>
            <person name="Aguilar-Mendez M."/>
            <person name="Lopez-Cortes A."/>
            <person name="Gomez-Gutierrez J."/>
            <person name="Roque A."/>
            <person name="Lang E."/>
            <person name="Gonzalez-Castillo A."/>
        </authorList>
    </citation>
    <scope>NUCLEOTIDE SEQUENCE [LARGE SCALE GENOMIC DNA]</scope>
    <source>
        <strain evidence="13 14">CAIM 600</strain>
    </source>
</reference>
<dbReference type="RefSeq" id="WP_129123583.1">
    <property type="nucleotide sequence ID" value="NZ_PEIB01000030.1"/>
</dbReference>
<accession>A0A4Q0YN99</accession>
<dbReference type="EMBL" id="PEIB01000030">
    <property type="protein sequence ID" value="RXJ71875.1"/>
    <property type="molecule type" value="Genomic_DNA"/>
</dbReference>
<feature type="domain" description="Fe2OG dioxygenase" evidence="12">
    <location>
        <begin position="145"/>
        <end position="253"/>
    </location>
</feature>
<dbReference type="InterPro" id="IPR005123">
    <property type="entry name" value="Oxoglu/Fe-dep_dioxygenase_dom"/>
</dbReference>
<name>A0A4Q0YN99_9GAMM</name>
<protein>
    <recommendedName>
        <fullName evidence="5">2-oxoglutarate-dependent ethylene/succinate-forming enzyme</fullName>
        <ecNumber evidence="4">1.13.12.19</ecNumber>
        <ecNumber evidence="3">1.14.20.7</ecNumber>
    </recommendedName>
    <alternativeName>
        <fullName evidence="7">2-oxoglutarate dioxygenase (ethylene-forming)</fullName>
    </alternativeName>
    <alternativeName>
        <fullName evidence="8">2-oxoglutarate/L-arginine monooxygenase/decarboxylase (succinate-forming)</fullName>
    </alternativeName>
</protein>
<dbReference type="Proteomes" id="UP000290287">
    <property type="component" value="Unassembled WGS sequence"/>
</dbReference>
<comment type="cofactor">
    <cofactor evidence="1">
        <name>Fe(2+)</name>
        <dbReference type="ChEBI" id="CHEBI:29033"/>
    </cofactor>
</comment>
<evidence type="ECO:0000256" key="1">
    <source>
        <dbReference type="ARBA" id="ARBA00001954"/>
    </source>
</evidence>
<dbReference type="EC" id="1.13.12.19" evidence="4"/>
<keyword evidence="11" id="KW-0408">Iron</keyword>
<dbReference type="PROSITE" id="PS51471">
    <property type="entry name" value="FE2OG_OXY"/>
    <property type="match status" value="1"/>
</dbReference>
<dbReference type="OrthoDB" id="21825at2"/>
<dbReference type="GO" id="GO:0009693">
    <property type="term" value="P:ethylene biosynthetic process"/>
    <property type="evidence" value="ECO:0007669"/>
    <property type="project" value="UniProtKB-KW"/>
</dbReference>
<evidence type="ECO:0000256" key="6">
    <source>
        <dbReference type="ARBA" id="ARBA00022666"/>
    </source>
</evidence>
<evidence type="ECO:0000256" key="8">
    <source>
        <dbReference type="ARBA" id="ARBA00031282"/>
    </source>
</evidence>
<sequence length="296" mass="33385">MKLEAVDFNAPDAAEKFVESLRYTGFGVLKNHPLSMDHVSSIYKNWNAFFNTDEKNNFQFNVATQDGFFPSTVSEVAKGHTKKDIKEYFHYYPWGQCPESLREELSDYYVQANKLAQLLLSWVQEHSPENIASGFSQPLSTMIEGSEQTLLRVLHYPPMKGDEEPGAIRAAAHEDINLLTVLPAANEPGLQVKGTADQWLDVPCDFGNLIINIGDMLQEASGGYFPSTTHRVINPEGADMTKARISLPLFLHPKPEVVLSERHTADSYLNERLRDLALNKRVVKKPTFKVGFFNSY</sequence>
<comment type="caution">
    <text evidence="13">The sequence shown here is derived from an EMBL/GenBank/DDBJ whole genome shotgun (WGS) entry which is preliminary data.</text>
</comment>
<evidence type="ECO:0000256" key="3">
    <source>
        <dbReference type="ARBA" id="ARBA00012293"/>
    </source>
</evidence>
<comment type="pathway">
    <text evidence="2">Alkene biosynthesis; ethylene biosynthesis via 2-oxoglutarate.</text>
</comment>
<dbReference type="InterPro" id="IPR050231">
    <property type="entry name" value="Iron_ascorbate_oxido_reductase"/>
</dbReference>
<evidence type="ECO:0000256" key="5">
    <source>
        <dbReference type="ARBA" id="ARBA00019045"/>
    </source>
</evidence>
<proteinExistence type="inferred from homology"/>
<dbReference type="Pfam" id="PF03171">
    <property type="entry name" value="2OG-FeII_Oxy"/>
    <property type="match status" value="1"/>
</dbReference>
<evidence type="ECO:0000256" key="11">
    <source>
        <dbReference type="RuleBase" id="RU003682"/>
    </source>
</evidence>